<dbReference type="EMBL" id="JRAK01000063">
    <property type="protein sequence ID" value="KGN89217.1"/>
    <property type="molecule type" value="Genomic_DNA"/>
</dbReference>
<dbReference type="PANTHER" id="PTHR32305:SF15">
    <property type="entry name" value="PROTEIN RHSA-RELATED"/>
    <property type="match status" value="1"/>
</dbReference>
<evidence type="ECO:0000313" key="3">
    <source>
        <dbReference type="EMBL" id="KGN89217.1"/>
    </source>
</evidence>
<reference evidence="3 4" key="1">
    <citation type="submission" date="2014-08" db="EMBL/GenBank/DDBJ databases">
        <title>Porphyromonas gulae strain:COT-052_OH3439 Genome sequencing.</title>
        <authorList>
            <person name="Wallis C."/>
            <person name="Deusch O."/>
            <person name="O'Flynn C."/>
            <person name="Davis I."/>
            <person name="Jospin G."/>
            <person name="Darling A.E."/>
            <person name="Coil D.A."/>
            <person name="Alexiev A."/>
            <person name="Horsfall A."/>
            <person name="Kirkwood N."/>
            <person name="Harris S."/>
            <person name="Eisen J.A."/>
        </authorList>
    </citation>
    <scope>NUCLEOTIDE SEQUENCE [LARGE SCALE GENOMIC DNA]</scope>
    <source>
        <strain evidence="4">COT-052 OH3439</strain>
    </source>
</reference>
<keyword evidence="1" id="KW-0677">Repeat</keyword>
<dbReference type="Gene3D" id="2.180.10.10">
    <property type="entry name" value="RHS repeat-associated core"/>
    <property type="match status" value="1"/>
</dbReference>
<gene>
    <name evidence="3" type="ORF">HR15_04240</name>
</gene>
<proteinExistence type="predicted"/>
<dbReference type="Pfam" id="PF25023">
    <property type="entry name" value="TEN_YD-shell"/>
    <property type="match status" value="1"/>
</dbReference>
<name>A0A0A2FGI0_9PORP</name>
<evidence type="ECO:0000259" key="2">
    <source>
        <dbReference type="Pfam" id="PF25023"/>
    </source>
</evidence>
<dbReference type="Proteomes" id="UP000030146">
    <property type="component" value="Unassembled WGS sequence"/>
</dbReference>
<dbReference type="InterPro" id="IPR032871">
    <property type="entry name" value="AHH_dom_containing"/>
</dbReference>
<feature type="domain" description="Teneurin-like YD-shell" evidence="2">
    <location>
        <begin position="35"/>
        <end position="293"/>
    </location>
</feature>
<comment type="caution">
    <text evidence="3">The sequence shown here is derived from an EMBL/GenBank/DDBJ whole genome shotgun (WGS) entry which is preliminary data.</text>
</comment>
<keyword evidence="4" id="KW-1185">Reference proteome</keyword>
<organism evidence="3 4">
    <name type="scientific">Porphyromonas gulae</name>
    <dbReference type="NCBI Taxonomy" id="111105"/>
    <lineage>
        <taxon>Bacteria</taxon>
        <taxon>Pseudomonadati</taxon>
        <taxon>Bacteroidota</taxon>
        <taxon>Bacteroidia</taxon>
        <taxon>Bacteroidales</taxon>
        <taxon>Porphyromonadaceae</taxon>
        <taxon>Porphyromonas</taxon>
    </lineage>
</organism>
<dbReference type="InterPro" id="IPR050708">
    <property type="entry name" value="T6SS_VgrG/RHS"/>
</dbReference>
<protein>
    <recommendedName>
        <fullName evidence="2">Teneurin-like YD-shell domain-containing protein</fullName>
    </recommendedName>
</protein>
<evidence type="ECO:0000256" key="1">
    <source>
        <dbReference type="ARBA" id="ARBA00022737"/>
    </source>
</evidence>
<dbReference type="InterPro" id="IPR056823">
    <property type="entry name" value="TEN-like_YD-shell"/>
</dbReference>
<dbReference type="AlphaFoldDB" id="A0A0A2FGI0"/>
<dbReference type="RefSeq" id="WP_039424149.1">
    <property type="nucleotide sequence ID" value="NZ_JRAK01000063.1"/>
</dbReference>
<dbReference type="NCBIfam" id="TIGR03696">
    <property type="entry name" value="Rhs_assc_core"/>
    <property type="match status" value="1"/>
</dbReference>
<sequence>MGRDMLGRVVRRDILSGGAEQSRMRYHWGMGNHLHRKVNERTGETVLFDYDLWDNLFRADYKGGSEVESIYKAPDALGNLFRTPERKDRKYGKGGRLLEDRKYSYHYDGEGNLVLKQRLRPDETLAPLWQEGDWAYEWQGNGMLRSVKRPDGEMVSFEYDPLGRRISKTYKDKTTRWVWDSNVPLHEWTEESDVTTWLFEEGTFIPAAKIVGDKSYSIITDYLGTPTEMYNSDGEKTWSVELDIYGSVRNFAGRSLSDCPFRYQGQYEDEETGLYYNRFRYYSPDSGIYISQDPIRLSGGIQLYGYIKDSNYFIDLLGLRGMPKGGWNYGNMPKIDGYQLHHVIPKSMADHPAIKAAGFDVNKPSNLIYLPKETGIHPTRSVHDGWNKGHADYNVDIKQKLNEIHQIGDIEGWSKQQYSDAIEDLRGDTRKGLREGKIKCH</sequence>
<dbReference type="PANTHER" id="PTHR32305">
    <property type="match status" value="1"/>
</dbReference>
<evidence type="ECO:0000313" key="4">
    <source>
        <dbReference type="Proteomes" id="UP000030146"/>
    </source>
</evidence>
<accession>A0A0A2FGI0</accession>
<dbReference type="InterPro" id="IPR022385">
    <property type="entry name" value="Rhs_assc_core"/>
</dbReference>
<dbReference type="Pfam" id="PF14412">
    <property type="entry name" value="AHH"/>
    <property type="match status" value="1"/>
</dbReference>
<dbReference type="InterPro" id="IPR006530">
    <property type="entry name" value="YD"/>
</dbReference>
<dbReference type="NCBIfam" id="TIGR01643">
    <property type="entry name" value="YD_repeat_2x"/>
    <property type="match status" value="1"/>
</dbReference>